<protein>
    <submittedName>
        <fullName evidence="3">Glycosyl hydrolase 115 family protein</fullName>
    </submittedName>
</protein>
<dbReference type="Pfam" id="PF15979">
    <property type="entry name" value="Glyco_hydro_115"/>
    <property type="match status" value="1"/>
</dbReference>
<dbReference type="EMBL" id="JACVDC010000057">
    <property type="protein sequence ID" value="MBC9797399.1"/>
    <property type="molecule type" value="Genomic_DNA"/>
</dbReference>
<dbReference type="GO" id="GO:0016787">
    <property type="term" value="F:hydrolase activity"/>
    <property type="evidence" value="ECO:0007669"/>
    <property type="project" value="UniProtKB-KW"/>
</dbReference>
<reference evidence="3 4" key="1">
    <citation type="submission" date="2020-09" db="EMBL/GenBank/DDBJ databases">
        <title>Sinomicrobium weinanense sp. nov., a halophilic bacteria isolated from saline-alkali soil.</title>
        <authorList>
            <person name="Wu P."/>
            <person name="Ren H."/>
            <person name="Mei Y."/>
            <person name="Liang Y."/>
            <person name="Chen Z."/>
        </authorList>
    </citation>
    <scope>NUCLEOTIDE SEQUENCE [LARGE SCALE GENOMIC DNA]</scope>
    <source>
        <strain evidence="3 4">FJxs</strain>
    </source>
</reference>
<evidence type="ECO:0000313" key="4">
    <source>
        <dbReference type="Proteomes" id="UP000653730"/>
    </source>
</evidence>
<feature type="domain" description="Gylcosyl hydrolase 115 C-terminal" evidence="2">
    <location>
        <begin position="790"/>
        <end position="959"/>
    </location>
</feature>
<dbReference type="InterPro" id="IPR041437">
    <property type="entry name" value="GH115_C"/>
</dbReference>
<comment type="caution">
    <text evidence="3">The sequence shown here is derived from an EMBL/GenBank/DDBJ whole genome shotgun (WGS) entry which is preliminary data.</text>
</comment>
<keyword evidence="1 3" id="KW-0378">Hydrolase</keyword>
<dbReference type="InterPro" id="IPR029018">
    <property type="entry name" value="Hex-like_dom2"/>
</dbReference>
<dbReference type="Gene3D" id="3.20.20.520">
    <property type="entry name" value="Glycosyl hydrolase family 115"/>
    <property type="match status" value="1"/>
</dbReference>
<evidence type="ECO:0000313" key="3">
    <source>
        <dbReference type="EMBL" id="MBC9797399.1"/>
    </source>
</evidence>
<proteinExistence type="predicted"/>
<dbReference type="GO" id="GO:0005975">
    <property type="term" value="P:carbohydrate metabolic process"/>
    <property type="evidence" value="ECO:0007669"/>
    <property type="project" value="UniProtKB-ARBA"/>
</dbReference>
<keyword evidence="4" id="KW-1185">Reference proteome</keyword>
<sequence>MNRKSVEINHYWKTFVRSISAFGLCALAGIAMTGTGYAQSYVSGEKGADSFPLVARKAAPVYLGEGEYAGVVRAAGDLREDVGRVTGKRPEIKRGETNLPAFVVIAGTLGKNPLIDKLVREGKLCVNDLAGKWETSVTKVIDHPFEGVEQALVIAGSDKRGTIFGIYDLSGQIGVSPWYWWADVPVKRKAELYVSKGRYSSGTPAVKYRGIFINDEAPALSGWIREKFGGFNHRFYEKVFELILRLKGNFLWPAMWGRAFYDDDPRNAVLADEYGVVISTSHHEPLMRAHDEWSRYGEGAWNYEANREELQDFWKKGIERMGNNESIVTLGMRGDGDEPMSEESNIALLEKIIRDQRRIIRETTGKPVGETPQVWTLYKEVQEYYDKGMRVPDDVTLLLCDDNWGNVRKLPEPFGKPRKGGYGMYYHFDYVGGPRNYKWLNTNPLPRIWEQMHLTYRHGVDRIWVVNVGDIKPMELPVSFFLDYAWSPDKWPAERVREYTVNWSKEQFGSENAGKIADILSLYTRYNSRRKPELLDADTYSIHHYREAERVVKDYNKLEERADAIYAKLPAEYHDAFYQLVSFPVKACANLNELYVTAAKNRLYATQGRTGTNKLAEKVRALYKRDADLTAYYHDSLADGKWNHMMSQTHIGYTYWQQPEEQTMPEVREIKVPKKASLGVAVEGSAAWWPHSGEKPVLPQISPYQTGRRYIEIFNRGRDDLDYEIETSVPWLVVSDTGGSIGEEKRIWIDVDWERAPDKATEVPVTIRSGKDEVTVYAQVRPSAGEEAEGFVAQNGYIAIEAPHFTGKKELTGTVYRVLPGLGRTGSAVSLFPVTANRDALQKEEHYLEYKIYLDYRGEIKVHMFISPTLNYENTPEGKRLAVSIDDKAPETVYMHKGEDKKLWERRVADNINEQVSVHRVDSPGAHRLRIRMLDPGIVLQKIVIDMGGLKPSYLGPEESVYKKAATNKNETISKKEP</sequence>
<evidence type="ECO:0000259" key="2">
    <source>
        <dbReference type="Pfam" id="PF17829"/>
    </source>
</evidence>
<dbReference type="Gene3D" id="2.60.120.1620">
    <property type="match status" value="1"/>
</dbReference>
<dbReference type="InterPro" id="IPR031924">
    <property type="entry name" value="GH115"/>
</dbReference>
<accession>A0A926JU74</accession>
<gene>
    <name evidence="3" type="ORF">IBL28_15600</name>
</gene>
<evidence type="ECO:0000256" key="1">
    <source>
        <dbReference type="ARBA" id="ARBA00022801"/>
    </source>
</evidence>
<dbReference type="Pfam" id="PF17829">
    <property type="entry name" value="GH115_C"/>
    <property type="match status" value="1"/>
</dbReference>
<dbReference type="PANTHER" id="PTHR37842:SF2">
    <property type="entry name" value="GYLCOSYL HYDROLASE 115 C-TERMINAL DOMAIN-CONTAINING PROTEIN"/>
    <property type="match status" value="1"/>
</dbReference>
<dbReference type="Gene3D" id="1.20.58.2150">
    <property type="match status" value="1"/>
</dbReference>
<organism evidence="3 4">
    <name type="scientific">Sinomicrobium weinanense</name>
    <dbReference type="NCBI Taxonomy" id="2842200"/>
    <lineage>
        <taxon>Bacteria</taxon>
        <taxon>Pseudomonadati</taxon>
        <taxon>Bacteroidota</taxon>
        <taxon>Flavobacteriia</taxon>
        <taxon>Flavobacteriales</taxon>
        <taxon>Flavobacteriaceae</taxon>
        <taxon>Sinomicrobium</taxon>
    </lineage>
</organism>
<dbReference type="Gene3D" id="3.30.379.10">
    <property type="entry name" value="Chitobiase/beta-hexosaminidase domain 2-like"/>
    <property type="match status" value="1"/>
</dbReference>
<dbReference type="AlphaFoldDB" id="A0A926JU74"/>
<dbReference type="PANTHER" id="PTHR37842">
    <property type="match status" value="1"/>
</dbReference>
<dbReference type="InterPro" id="IPR042301">
    <property type="entry name" value="GH115_sf"/>
</dbReference>
<dbReference type="RefSeq" id="WP_187966534.1">
    <property type="nucleotide sequence ID" value="NZ_JACVDC010000057.1"/>
</dbReference>
<name>A0A926JU74_9FLAO</name>
<dbReference type="Proteomes" id="UP000653730">
    <property type="component" value="Unassembled WGS sequence"/>
</dbReference>